<keyword evidence="17" id="KW-1185">Reference proteome</keyword>
<dbReference type="RefSeq" id="WP_053084129.1">
    <property type="nucleotide sequence ID" value="NZ_HG764815.1"/>
</dbReference>
<evidence type="ECO:0000256" key="2">
    <source>
        <dbReference type="ARBA" id="ARBA00001947"/>
    </source>
</evidence>
<dbReference type="STRING" id="1193182.BN11_2730005"/>
<evidence type="ECO:0000256" key="6">
    <source>
        <dbReference type="ARBA" id="ARBA00022670"/>
    </source>
</evidence>
<dbReference type="InterPro" id="IPR027268">
    <property type="entry name" value="Peptidase_M4/M1_CTD_sf"/>
</dbReference>
<evidence type="ECO:0000259" key="14">
    <source>
        <dbReference type="Pfam" id="PF01433"/>
    </source>
</evidence>
<reference evidence="16 17" key="1">
    <citation type="journal article" date="2013" name="ISME J.">
        <title>A metabolic model for members of the genus Tetrasphaera involved in enhanced biological phosphorus removal.</title>
        <authorList>
            <person name="Kristiansen R."/>
            <person name="Nguyen H.T.T."/>
            <person name="Saunders A.M."/>
            <person name="Nielsen J.L."/>
            <person name="Wimmer R."/>
            <person name="Le V.Q."/>
            <person name="McIlroy S.J."/>
            <person name="Petrovski S."/>
            <person name="Seviour R.J."/>
            <person name="Calteau A."/>
            <person name="Nielsen K.L."/>
            <person name="Nielsen P.H."/>
        </authorList>
    </citation>
    <scope>NUCLEOTIDE SEQUENCE [LARGE SCALE GENOMIC DNA]</scope>
    <source>
        <strain evidence="16 17">Ben110</strain>
    </source>
</reference>
<keyword evidence="13" id="KW-0732">Signal</keyword>
<organism evidence="16 17">
    <name type="scientific">Nostocoides australiense Ben110</name>
    <dbReference type="NCBI Taxonomy" id="1193182"/>
    <lineage>
        <taxon>Bacteria</taxon>
        <taxon>Bacillati</taxon>
        <taxon>Actinomycetota</taxon>
        <taxon>Actinomycetes</taxon>
        <taxon>Micrococcales</taxon>
        <taxon>Intrasporangiaceae</taxon>
        <taxon>Nostocoides</taxon>
    </lineage>
</organism>
<evidence type="ECO:0000256" key="7">
    <source>
        <dbReference type="ARBA" id="ARBA00022723"/>
    </source>
</evidence>
<evidence type="ECO:0000256" key="4">
    <source>
        <dbReference type="ARBA" id="ARBA00012564"/>
    </source>
</evidence>
<evidence type="ECO:0000313" key="16">
    <source>
        <dbReference type="EMBL" id="CCH73428.1"/>
    </source>
</evidence>
<dbReference type="GO" id="GO:0016285">
    <property type="term" value="F:alanyl aminopeptidase activity"/>
    <property type="evidence" value="ECO:0007669"/>
    <property type="project" value="UniProtKB-EC"/>
</dbReference>
<sequence length="504" mass="54090">MTSTHAGSIRRRRTAAGLAGASAVAMLTATAASAVPSPGAGGIGDPYYPAYGNGGYNVSNYNLFVDYIPGTGRITGTAVITAKATQDLSSFNLDLMLTAKSVTVNGKAAEFAKPDPHELVVKPSLPINNGSTMVVKVKYTGIPSKLSYGSIKPWIGSGTEALALGEPEIAAWWFPSNDHPRDKASFDMTFTVPKGLEAIGAGDFVGKTSGTTKDTWKWRSPSPMATYLAFMAIGQYDVLTGTANQRPYTTAITASRSDVAVTRARTDLLRTPEVINWSAAQFGPYPFKQVGGVLAPMDTGFALETQQRPVYTPSFWGGGSNIYVVAHENAHQWFGDSVSVKNWRDIWLNEGFATYAEFLWSDKHGEGTTNQLLEGYYAELGGDAEFWKLPISNPGAHNEFAWQVYIRGGMALAALRNRVGAEDMTKILKAWTASKKGGNGSIPEFTSLAERISGEELSAFFDNWLTKRVKPAHTAENGFLSARTGGTAASAARILDNAKLHAAR</sequence>
<keyword evidence="10" id="KW-0482">Metalloprotease</keyword>
<accession>W6JVG5</accession>
<feature type="chain" id="PRO_5038986441" description="Aminopeptidase N" evidence="13">
    <location>
        <begin position="35"/>
        <end position="504"/>
    </location>
</feature>
<evidence type="ECO:0000256" key="13">
    <source>
        <dbReference type="SAM" id="SignalP"/>
    </source>
</evidence>
<evidence type="ECO:0000256" key="3">
    <source>
        <dbReference type="ARBA" id="ARBA00010136"/>
    </source>
</evidence>
<dbReference type="InterPro" id="IPR045357">
    <property type="entry name" value="Aminopeptidase_N-like_N"/>
</dbReference>
<dbReference type="PANTHER" id="PTHR11533:SF297">
    <property type="entry name" value="AMINOPEPTIDASE N"/>
    <property type="match status" value="1"/>
</dbReference>
<evidence type="ECO:0000256" key="12">
    <source>
        <dbReference type="ARBA" id="ARBA00031533"/>
    </source>
</evidence>
<proteinExistence type="inferred from homology"/>
<keyword evidence="7" id="KW-0479">Metal-binding</keyword>
<keyword evidence="6" id="KW-0645">Protease</keyword>
<evidence type="ECO:0000259" key="15">
    <source>
        <dbReference type="Pfam" id="PF17900"/>
    </source>
</evidence>
<evidence type="ECO:0000256" key="5">
    <source>
        <dbReference type="ARBA" id="ARBA00015611"/>
    </source>
</evidence>
<dbReference type="Proteomes" id="UP000035763">
    <property type="component" value="Unassembled WGS sequence"/>
</dbReference>
<dbReference type="CDD" id="cd09603">
    <property type="entry name" value="M1_APN_like"/>
    <property type="match status" value="1"/>
</dbReference>
<name>W6JVG5_9MICO</name>
<dbReference type="Gene3D" id="2.60.40.1730">
    <property type="entry name" value="tricorn interacting facor f3 domain"/>
    <property type="match status" value="1"/>
</dbReference>
<dbReference type="PANTHER" id="PTHR11533">
    <property type="entry name" value="PROTEASE M1 ZINC METALLOPROTEASE"/>
    <property type="match status" value="1"/>
</dbReference>
<evidence type="ECO:0000256" key="1">
    <source>
        <dbReference type="ARBA" id="ARBA00000098"/>
    </source>
</evidence>
<comment type="caution">
    <text evidence="16">The sequence shown here is derived from an EMBL/GenBank/DDBJ whole genome shotgun (WGS) entry which is preliminary data.</text>
</comment>
<feature type="signal peptide" evidence="13">
    <location>
        <begin position="1"/>
        <end position="34"/>
    </location>
</feature>
<dbReference type="SUPFAM" id="SSF55486">
    <property type="entry name" value="Metalloproteases ('zincins'), catalytic domain"/>
    <property type="match status" value="1"/>
</dbReference>
<gene>
    <name evidence="16" type="ORF">BN11_2730005</name>
</gene>
<feature type="domain" description="Peptidase M1 membrane alanine aminopeptidase" evidence="14">
    <location>
        <begin position="321"/>
        <end position="464"/>
    </location>
</feature>
<dbReference type="EMBL" id="CAJA01000194">
    <property type="protein sequence ID" value="CCH73428.1"/>
    <property type="molecule type" value="Genomic_DNA"/>
</dbReference>
<dbReference type="InterPro" id="IPR014782">
    <property type="entry name" value="Peptidase_M1_dom"/>
</dbReference>
<evidence type="ECO:0000313" key="17">
    <source>
        <dbReference type="Proteomes" id="UP000035763"/>
    </source>
</evidence>
<dbReference type="Pfam" id="PF17900">
    <property type="entry name" value="Peptidase_M1_N"/>
    <property type="match status" value="1"/>
</dbReference>
<comment type="cofactor">
    <cofactor evidence="2">
        <name>Zn(2+)</name>
        <dbReference type="ChEBI" id="CHEBI:29105"/>
    </cofactor>
</comment>
<comment type="catalytic activity">
    <reaction evidence="1">
        <text>Release of an N-terminal amino acid, Xaa-|-Yaa- from a peptide, amide or arylamide. Xaa is preferably Ala, but may be most amino acids including Pro (slow action). When a terminal hydrophobic residue is followed by a prolyl residue, the two may be released as an intact Xaa-Pro dipeptide.</text>
        <dbReference type="EC" id="3.4.11.2"/>
    </reaction>
</comment>
<evidence type="ECO:0000256" key="11">
    <source>
        <dbReference type="ARBA" id="ARBA00029811"/>
    </source>
</evidence>
<keyword evidence="9" id="KW-0862">Zinc</keyword>
<evidence type="ECO:0000256" key="10">
    <source>
        <dbReference type="ARBA" id="ARBA00023049"/>
    </source>
</evidence>
<dbReference type="GO" id="GO:0006508">
    <property type="term" value="P:proteolysis"/>
    <property type="evidence" value="ECO:0007669"/>
    <property type="project" value="UniProtKB-KW"/>
</dbReference>
<feature type="domain" description="Aminopeptidase N-like N-terminal" evidence="15">
    <location>
        <begin position="59"/>
        <end position="228"/>
    </location>
</feature>
<comment type="similarity">
    <text evidence="3">Belongs to the peptidase M1 family.</text>
</comment>
<dbReference type="AlphaFoldDB" id="W6JVG5"/>
<dbReference type="InterPro" id="IPR050344">
    <property type="entry name" value="Peptidase_M1_aminopeptidases"/>
</dbReference>
<dbReference type="GO" id="GO:0008237">
    <property type="term" value="F:metallopeptidase activity"/>
    <property type="evidence" value="ECO:0007669"/>
    <property type="project" value="UniProtKB-KW"/>
</dbReference>
<dbReference type="SUPFAM" id="SSF63737">
    <property type="entry name" value="Leukotriene A4 hydrolase N-terminal domain"/>
    <property type="match status" value="1"/>
</dbReference>
<protein>
    <recommendedName>
        <fullName evidence="5">Aminopeptidase N</fullName>
        <ecNumber evidence="4">3.4.11.2</ecNumber>
    </recommendedName>
    <alternativeName>
        <fullName evidence="11">Alanine aminopeptidase</fullName>
    </alternativeName>
    <alternativeName>
        <fullName evidence="12">Lysyl aminopeptidase</fullName>
    </alternativeName>
</protein>
<dbReference type="EC" id="3.4.11.2" evidence="4"/>
<dbReference type="GO" id="GO:0008270">
    <property type="term" value="F:zinc ion binding"/>
    <property type="evidence" value="ECO:0007669"/>
    <property type="project" value="InterPro"/>
</dbReference>
<dbReference type="InterPro" id="IPR042097">
    <property type="entry name" value="Aminopeptidase_N-like_N_sf"/>
</dbReference>
<evidence type="ECO:0000256" key="9">
    <source>
        <dbReference type="ARBA" id="ARBA00022833"/>
    </source>
</evidence>
<evidence type="ECO:0000256" key="8">
    <source>
        <dbReference type="ARBA" id="ARBA00022801"/>
    </source>
</evidence>
<keyword evidence="8" id="KW-0378">Hydrolase</keyword>
<dbReference type="Gene3D" id="1.10.390.10">
    <property type="entry name" value="Neutral Protease Domain 2"/>
    <property type="match status" value="1"/>
</dbReference>
<dbReference type="Pfam" id="PF01433">
    <property type="entry name" value="Peptidase_M1"/>
    <property type="match status" value="1"/>
</dbReference>
<dbReference type="InterPro" id="IPR001930">
    <property type="entry name" value="Peptidase_M1"/>
</dbReference>
<dbReference type="PRINTS" id="PR00756">
    <property type="entry name" value="ALADIPTASE"/>
</dbReference>